<dbReference type="AlphaFoldDB" id="A2E7M3"/>
<dbReference type="RefSeq" id="XP_001323531.1">
    <property type="nucleotide sequence ID" value="XM_001323496.1"/>
</dbReference>
<dbReference type="SUPFAM" id="SSF47095">
    <property type="entry name" value="HMG-box"/>
    <property type="match status" value="1"/>
</dbReference>
<dbReference type="Proteomes" id="UP000001542">
    <property type="component" value="Unassembled WGS sequence"/>
</dbReference>
<keyword evidence="2 4" id="KW-0238">DNA-binding</keyword>
<dbReference type="STRING" id="5722.A2E7M3"/>
<dbReference type="InParanoid" id="A2E7M3"/>
<dbReference type="VEuPathDB" id="TrichDB:TVAGG3_0598100"/>
<dbReference type="CDD" id="cd01389">
    <property type="entry name" value="HMG-box_ROX1-like"/>
    <property type="match status" value="1"/>
</dbReference>
<evidence type="ECO:0000256" key="2">
    <source>
        <dbReference type="ARBA" id="ARBA00023125"/>
    </source>
</evidence>
<dbReference type="OrthoDB" id="6247875at2759"/>
<dbReference type="InterPro" id="IPR050140">
    <property type="entry name" value="SRY-related_HMG-box_TF-like"/>
</dbReference>
<dbReference type="GO" id="GO:0000978">
    <property type="term" value="F:RNA polymerase II cis-regulatory region sequence-specific DNA binding"/>
    <property type="evidence" value="ECO:0000318"/>
    <property type="project" value="GO_Central"/>
</dbReference>
<evidence type="ECO:0000256" key="4">
    <source>
        <dbReference type="PROSITE-ProRule" id="PRU00267"/>
    </source>
</evidence>
<keyword evidence="3" id="KW-0804">Transcription</keyword>
<dbReference type="VEuPathDB" id="TrichDB:TVAG_344020"/>
<sequence>MDDLNSMNIQGMPNYGELNIDNQAINPLPQADKQKIKRPPNAFLLFCRDKRQSARGENPDMKNVDVSQVLADQWKNLDDTEKLHYKALAAEQQKLFKEENPDYKYEKAKAKHMINKMKLRPEFKNVTNVLDVKTLLAMPIDDAKAYMLYIASQSIPQNQINDQNVNQNFQMDNSQANQQQLPGI</sequence>
<dbReference type="Pfam" id="PF00505">
    <property type="entry name" value="HMG_box"/>
    <property type="match status" value="1"/>
</dbReference>
<dbReference type="InterPro" id="IPR009071">
    <property type="entry name" value="HMG_box_dom"/>
</dbReference>
<dbReference type="EMBL" id="DS113321">
    <property type="protein sequence ID" value="EAY11308.1"/>
    <property type="molecule type" value="Genomic_DNA"/>
</dbReference>
<dbReference type="InterPro" id="IPR036910">
    <property type="entry name" value="HMG_box_dom_sf"/>
</dbReference>
<dbReference type="GO" id="GO:0045944">
    <property type="term" value="P:positive regulation of transcription by RNA polymerase II"/>
    <property type="evidence" value="ECO:0000318"/>
    <property type="project" value="GO_Central"/>
</dbReference>
<dbReference type="GO" id="GO:0001228">
    <property type="term" value="F:DNA-binding transcription activator activity, RNA polymerase II-specific"/>
    <property type="evidence" value="ECO:0000318"/>
    <property type="project" value="GO_Central"/>
</dbReference>
<accession>A2E7M3</accession>
<evidence type="ECO:0000256" key="3">
    <source>
        <dbReference type="ARBA" id="ARBA00023163"/>
    </source>
</evidence>
<dbReference type="PANTHER" id="PTHR10270">
    <property type="entry name" value="SOX TRANSCRIPTION FACTOR"/>
    <property type="match status" value="1"/>
</dbReference>
<evidence type="ECO:0000313" key="6">
    <source>
        <dbReference type="EMBL" id="EAY11308.1"/>
    </source>
</evidence>
<proteinExistence type="predicted"/>
<organism evidence="6 7">
    <name type="scientific">Trichomonas vaginalis (strain ATCC PRA-98 / G3)</name>
    <dbReference type="NCBI Taxonomy" id="412133"/>
    <lineage>
        <taxon>Eukaryota</taxon>
        <taxon>Metamonada</taxon>
        <taxon>Parabasalia</taxon>
        <taxon>Trichomonadida</taxon>
        <taxon>Trichomonadidae</taxon>
        <taxon>Trichomonas</taxon>
    </lineage>
</organism>
<evidence type="ECO:0000256" key="1">
    <source>
        <dbReference type="ARBA" id="ARBA00023015"/>
    </source>
</evidence>
<dbReference type="KEGG" id="tva:4769261"/>
<feature type="DNA-binding region" description="HMG box" evidence="4">
    <location>
        <begin position="36"/>
        <end position="104"/>
    </location>
</feature>
<keyword evidence="7" id="KW-1185">Reference proteome</keyword>
<dbReference type="SMART" id="SM00398">
    <property type="entry name" value="HMG"/>
    <property type="match status" value="1"/>
</dbReference>
<dbReference type="GO" id="GO:0030154">
    <property type="term" value="P:cell differentiation"/>
    <property type="evidence" value="ECO:0000318"/>
    <property type="project" value="GO_Central"/>
</dbReference>
<keyword evidence="4" id="KW-0539">Nucleus</keyword>
<feature type="domain" description="HMG box" evidence="5">
    <location>
        <begin position="36"/>
        <end position="104"/>
    </location>
</feature>
<protein>
    <submittedName>
        <fullName evidence="6">HMG box family protein</fullName>
    </submittedName>
</protein>
<reference evidence="6" key="2">
    <citation type="journal article" date="2007" name="Science">
        <title>Draft genome sequence of the sexually transmitted pathogen Trichomonas vaginalis.</title>
        <authorList>
            <person name="Carlton J.M."/>
            <person name="Hirt R.P."/>
            <person name="Silva J.C."/>
            <person name="Delcher A.L."/>
            <person name="Schatz M."/>
            <person name="Zhao Q."/>
            <person name="Wortman J.R."/>
            <person name="Bidwell S.L."/>
            <person name="Alsmark U.C.M."/>
            <person name="Besteiro S."/>
            <person name="Sicheritz-Ponten T."/>
            <person name="Noel C.J."/>
            <person name="Dacks J.B."/>
            <person name="Foster P.G."/>
            <person name="Simillion C."/>
            <person name="Van de Peer Y."/>
            <person name="Miranda-Saavedra D."/>
            <person name="Barton G.J."/>
            <person name="Westrop G.D."/>
            <person name="Mueller S."/>
            <person name="Dessi D."/>
            <person name="Fiori P.L."/>
            <person name="Ren Q."/>
            <person name="Paulsen I."/>
            <person name="Zhang H."/>
            <person name="Bastida-Corcuera F.D."/>
            <person name="Simoes-Barbosa A."/>
            <person name="Brown M.T."/>
            <person name="Hayes R.D."/>
            <person name="Mukherjee M."/>
            <person name="Okumura C.Y."/>
            <person name="Schneider R."/>
            <person name="Smith A.J."/>
            <person name="Vanacova S."/>
            <person name="Villalvazo M."/>
            <person name="Haas B.J."/>
            <person name="Pertea M."/>
            <person name="Feldblyum T.V."/>
            <person name="Utterback T.R."/>
            <person name="Shu C.L."/>
            <person name="Osoegawa K."/>
            <person name="de Jong P.J."/>
            <person name="Hrdy I."/>
            <person name="Horvathova L."/>
            <person name="Zubacova Z."/>
            <person name="Dolezal P."/>
            <person name="Malik S.B."/>
            <person name="Logsdon J.M. Jr."/>
            <person name="Henze K."/>
            <person name="Gupta A."/>
            <person name="Wang C.C."/>
            <person name="Dunne R.L."/>
            <person name="Upcroft J.A."/>
            <person name="Upcroft P."/>
            <person name="White O."/>
            <person name="Salzberg S.L."/>
            <person name="Tang P."/>
            <person name="Chiu C.-H."/>
            <person name="Lee Y.-S."/>
            <person name="Embley T.M."/>
            <person name="Coombs G.H."/>
            <person name="Mottram J.C."/>
            <person name="Tachezy J."/>
            <person name="Fraser-Liggett C.M."/>
            <person name="Johnson P.J."/>
        </authorList>
    </citation>
    <scope>NUCLEOTIDE SEQUENCE [LARGE SCALE GENOMIC DNA]</scope>
    <source>
        <strain evidence="6">G3</strain>
    </source>
</reference>
<dbReference type="PANTHER" id="PTHR10270:SF161">
    <property type="entry name" value="SEX-DETERMINING REGION Y PROTEIN"/>
    <property type="match status" value="1"/>
</dbReference>
<dbReference type="PROSITE" id="PS50118">
    <property type="entry name" value="HMG_BOX_2"/>
    <property type="match status" value="1"/>
</dbReference>
<reference evidence="6" key="1">
    <citation type="submission" date="2006-10" db="EMBL/GenBank/DDBJ databases">
        <authorList>
            <person name="Amadeo P."/>
            <person name="Zhao Q."/>
            <person name="Wortman J."/>
            <person name="Fraser-Liggett C."/>
            <person name="Carlton J."/>
        </authorList>
    </citation>
    <scope>NUCLEOTIDE SEQUENCE</scope>
    <source>
        <strain evidence="6">G3</strain>
    </source>
</reference>
<evidence type="ECO:0000313" key="7">
    <source>
        <dbReference type="Proteomes" id="UP000001542"/>
    </source>
</evidence>
<dbReference type="FunFam" id="1.10.30.10:FF:000041">
    <property type="entry name" value="HMG box family protein"/>
    <property type="match status" value="1"/>
</dbReference>
<name>A2E7M3_TRIV3</name>
<dbReference type="eggNOG" id="KOG0528">
    <property type="taxonomic scope" value="Eukaryota"/>
</dbReference>
<keyword evidence="1" id="KW-0805">Transcription regulation</keyword>
<dbReference type="Gene3D" id="1.10.30.10">
    <property type="entry name" value="High mobility group box domain"/>
    <property type="match status" value="1"/>
</dbReference>
<dbReference type="GO" id="GO:0005634">
    <property type="term" value="C:nucleus"/>
    <property type="evidence" value="ECO:0000318"/>
    <property type="project" value="GO_Central"/>
</dbReference>
<gene>
    <name evidence="6" type="ORF">TVAG_344020</name>
</gene>
<dbReference type="SMR" id="A2E7M3"/>
<evidence type="ECO:0000259" key="5">
    <source>
        <dbReference type="PROSITE" id="PS50118"/>
    </source>
</evidence>